<dbReference type="AlphaFoldDB" id="A0A0A0JX39"/>
<dbReference type="RefSeq" id="WP_035935234.1">
    <property type="nucleotide sequence ID" value="NZ_AVPL01000012.1"/>
</dbReference>
<evidence type="ECO:0008006" key="4">
    <source>
        <dbReference type="Google" id="ProtNLM"/>
    </source>
</evidence>
<evidence type="ECO:0000313" key="2">
    <source>
        <dbReference type="EMBL" id="KGN41768.1"/>
    </source>
</evidence>
<name>A0A0A0JX39_9MICO</name>
<feature type="chain" id="PRO_5039692707" description="Subtilisin inhibitor domain-containing protein" evidence="1">
    <location>
        <begin position="22"/>
        <end position="128"/>
    </location>
</feature>
<keyword evidence="1" id="KW-0732">Signal</keyword>
<gene>
    <name evidence="2" type="ORF">N801_04375</name>
</gene>
<reference evidence="2 3" key="1">
    <citation type="submission" date="2013-08" db="EMBL/GenBank/DDBJ databases">
        <title>The genome sequence of Knoellia aerolata.</title>
        <authorList>
            <person name="Zhu W."/>
            <person name="Wang G."/>
        </authorList>
    </citation>
    <scope>NUCLEOTIDE SEQUENCE [LARGE SCALE GENOMIC DNA]</scope>
    <source>
        <strain evidence="2 3">DSM 18566</strain>
    </source>
</reference>
<dbReference type="STRING" id="1385519.N801_04375"/>
<evidence type="ECO:0000313" key="3">
    <source>
        <dbReference type="Proteomes" id="UP000030013"/>
    </source>
</evidence>
<dbReference type="Proteomes" id="UP000030013">
    <property type="component" value="Unassembled WGS sequence"/>
</dbReference>
<protein>
    <recommendedName>
        <fullName evidence="4">Subtilisin inhibitor domain-containing protein</fullName>
    </recommendedName>
</protein>
<accession>A0A0A0JX39</accession>
<dbReference type="EMBL" id="AVPL01000012">
    <property type="protein sequence ID" value="KGN41768.1"/>
    <property type="molecule type" value="Genomic_DNA"/>
</dbReference>
<evidence type="ECO:0000256" key="1">
    <source>
        <dbReference type="SAM" id="SignalP"/>
    </source>
</evidence>
<comment type="caution">
    <text evidence="2">The sequence shown here is derived from an EMBL/GenBank/DDBJ whole genome shotgun (WGS) entry which is preliminary data.</text>
</comment>
<proteinExistence type="predicted"/>
<feature type="signal peptide" evidence="1">
    <location>
        <begin position="1"/>
        <end position="21"/>
    </location>
</feature>
<sequence length="128" mass="13045">MKLTRMVAALGVAAGAMGASATTAAADAPSPNPAQFCRTTNNADGYLGSHGGCVSSVASIGVDALMEGAFPSRAAAIANCKGIEEMVGGFPYYFYGRVGDDRYLATNYASCVSILYQLHTGQLQPGPA</sequence>
<organism evidence="2 3">
    <name type="scientific">Knoellia aerolata DSM 18566</name>
    <dbReference type="NCBI Taxonomy" id="1385519"/>
    <lineage>
        <taxon>Bacteria</taxon>
        <taxon>Bacillati</taxon>
        <taxon>Actinomycetota</taxon>
        <taxon>Actinomycetes</taxon>
        <taxon>Micrococcales</taxon>
        <taxon>Intrasporangiaceae</taxon>
        <taxon>Knoellia</taxon>
    </lineage>
</organism>
<keyword evidence="3" id="KW-1185">Reference proteome</keyword>